<dbReference type="PIRSF" id="PIRSF028101">
    <property type="entry name" value="UCP028101"/>
    <property type="match status" value="1"/>
</dbReference>
<evidence type="ECO:0000313" key="1">
    <source>
        <dbReference type="EMBL" id="GLQ74105.1"/>
    </source>
</evidence>
<accession>A0AAV5NUH8</accession>
<dbReference type="SUPFAM" id="SSF75011">
    <property type="entry name" value="3-carboxy-cis,cis-mucoante lactonizing enzyme"/>
    <property type="match status" value="1"/>
</dbReference>
<protein>
    <recommendedName>
        <fullName evidence="3">DUF1513 domain-containing protein</fullName>
    </recommendedName>
</protein>
<dbReference type="InterPro" id="IPR008311">
    <property type="entry name" value="UCP028101"/>
</dbReference>
<sequence length="372" mass="40322">MVTDHTRRRLLKAALFGASAPFLTVACSSRGQKHDSSYALNSPALIGCSILNRDKYFATVADIEGSPIHQIPLPARGHGVAIHKNGSLAVVFGRRPGAFFQPFDFHTGDMLPIVAAKPERHFYGHGVFSPDGQLLYATEGEKGSSRGIIGVYDVARNFEKVSEFTGFGLGPHEIIMLPSGNLAVGVGGVHTNGRTPLNLETMSPSLTYISAEGKILEQVSLPDNKLSIRHLAYGIDDSTHTQDLVFCGQQYRGSPDDYPALLAAHRLGQPMVQFNAEPEQWARFNHYIASIAVAGDWVLATSPRGNCYGIWRISTGELLEIESLPDASGVVVNNNSFKISSGAGKVISRPVQGDEKKYSSGIHWDNHWSAII</sequence>
<dbReference type="InterPro" id="IPR015943">
    <property type="entry name" value="WD40/YVTN_repeat-like_dom_sf"/>
</dbReference>
<proteinExistence type="predicted"/>
<comment type="caution">
    <text evidence="1">The sequence shown here is derived from an EMBL/GenBank/DDBJ whole genome shotgun (WGS) entry which is preliminary data.</text>
</comment>
<evidence type="ECO:0008006" key="3">
    <source>
        <dbReference type="Google" id="ProtNLM"/>
    </source>
</evidence>
<reference evidence="2" key="1">
    <citation type="journal article" date="2019" name="Int. J. Syst. Evol. Microbiol.">
        <title>The Global Catalogue of Microorganisms (GCM) 10K type strain sequencing project: providing services to taxonomists for standard genome sequencing and annotation.</title>
        <authorList>
            <consortium name="The Broad Institute Genomics Platform"/>
            <consortium name="The Broad Institute Genome Sequencing Center for Infectious Disease"/>
            <person name="Wu L."/>
            <person name="Ma J."/>
        </authorList>
    </citation>
    <scope>NUCLEOTIDE SEQUENCE [LARGE SCALE GENOMIC DNA]</scope>
    <source>
        <strain evidence="2">NBRC 15640</strain>
    </source>
</reference>
<organism evidence="1 2">
    <name type="scientific">Vibrio penaeicida</name>
    <dbReference type="NCBI Taxonomy" id="104609"/>
    <lineage>
        <taxon>Bacteria</taxon>
        <taxon>Pseudomonadati</taxon>
        <taxon>Pseudomonadota</taxon>
        <taxon>Gammaproteobacteria</taxon>
        <taxon>Vibrionales</taxon>
        <taxon>Vibrionaceae</taxon>
        <taxon>Vibrio</taxon>
    </lineage>
</organism>
<dbReference type="RefSeq" id="WP_126607551.1">
    <property type="nucleotide sequence ID" value="NZ_AP025144.1"/>
</dbReference>
<evidence type="ECO:0000313" key="2">
    <source>
        <dbReference type="Proteomes" id="UP001156690"/>
    </source>
</evidence>
<keyword evidence="2" id="KW-1185">Reference proteome</keyword>
<dbReference type="AlphaFoldDB" id="A0AAV5NUH8"/>
<dbReference type="Gene3D" id="2.130.10.10">
    <property type="entry name" value="YVTN repeat-like/Quinoprotein amine dehydrogenase"/>
    <property type="match status" value="1"/>
</dbReference>
<gene>
    <name evidence="1" type="ORF">GCM10007932_34660</name>
</gene>
<dbReference type="Proteomes" id="UP001156690">
    <property type="component" value="Unassembled WGS sequence"/>
</dbReference>
<dbReference type="EMBL" id="BSNX01000052">
    <property type="protein sequence ID" value="GLQ74105.1"/>
    <property type="molecule type" value="Genomic_DNA"/>
</dbReference>
<dbReference type="Pfam" id="PF07433">
    <property type="entry name" value="DUF1513"/>
    <property type="match status" value="1"/>
</dbReference>
<dbReference type="PROSITE" id="PS51257">
    <property type="entry name" value="PROKAR_LIPOPROTEIN"/>
    <property type="match status" value="1"/>
</dbReference>
<name>A0AAV5NUH8_9VIBR</name>